<dbReference type="Proteomes" id="UP000664303">
    <property type="component" value="Unassembled WGS sequence"/>
</dbReference>
<evidence type="ECO:0000256" key="1">
    <source>
        <dbReference type="SAM" id="MobiDB-lite"/>
    </source>
</evidence>
<reference evidence="2" key="1">
    <citation type="submission" date="2021-02" db="EMBL/GenBank/DDBJ databases">
        <title>PHA producing bacteria isolated from coastal sediment in Guangdong, Shenzhen.</title>
        <authorList>
            <person name="Zheng W."/>
            <person name="Yu S."/>
            <person name="Huang Y."/>
        </authorList>
    </citation>
    <scope>NUCLEOTIDE SEQUENCE</scope>
    <source>
        <strain evidence="2">TN14-10</strain>
    </source>
</reference>
<accession>A0A939DIQ2</accession>
<name>A0A939DIQ2_9GAMM</name>
<dbReference type="AlphaFoldDB" id="A0A939DIQ2"/>
<dbReference type="RefSeq" id="WP_206561710.1">
    <property type="nucleotide sequence ID" value="NZ_JAFKCZ010000013.1"/>
</dbReference>
<dbReference type="Pfam" id="PF07793">
    <property type="entry name" value="DUF1631"/>
    <property type="match status" value="1"/>
</dbReference>
<gene>
    <name evidence="2" type="ORF">JYP50_16755</name>
</gene>
<keyword evidence="3" id="KW-1185">Reference proteome</keyword>
<evidence type="ECO:0000313" key="3">
    <source>
        <dbReference type="Proteomes" id="UP000664303"/>
    </source>
</evidence>
<comment type="caution">
    <text evidence="2">The sequence shown here is derived from an EMBL/GenBank/DDBJ whole genome shotgun (WGS) entry which is preliminary data.</text>
</comment>
<organism evidence="2 3">
    <name type="scientific">Parahaliea mediterranea</name>
    <dbReference type="NCBI Taxonomy" id="651086"/>
    <lineage>
        <taxon>Bacteria</taxon>
        <taxon>Pseudomonadati</taxon>
        <taxon>Pseudomonadota</taxon>
        <taxon>Gammaproteobacteria</taxon>
        <taxon>Cellvibrionales</taxon>
        <taxon>Halieaceae</taxon>
        <taxon>Parahaliea</taxon>
    </lineage>
</organism>
<dbReference type="InterPro" id="IPR012434">
    <property type="entry name" value="DUF1631"/>
</dbReference>
<evidence type="ECO:0000313" key="2">
    <source>
        <dbReference type="EMBL" id="MBN7798262.1"/>
    </source>
</evidence>
<dbReference type="EMBL" id="JAFKCZ010000013">
    <property type="protein sequence ID" value="MBN7798262.1"/>
    <property type="molecule type" value="Genomic_DNA"/>
</dbReference>
<sequence length="554" mass="61006">MRSLQARKFFELEPAAAVMALDEAVGNWPAMSARQTALLKWLLQSLAYWEVGYPLAVELRDHVRSLLPQLARRALEDDAFTRPGLHPAHRVLDTLQADAVGWQPGMGRAGDTLLGNLQSAIESLREALEHGDDSALDALAAGLEKSAIAEERRNLRMVQRLAEKARGHQKTAAARARAAQMINTVLSRHSLPAQVGHFIRGPWYDSVRLVLLKFGEQSPQWRQVSTITDELAHSLQPDAVSPEEDEQRALWLARIKRLPGELRDYLLSLQHDEEAVSEAVGLIEFSHLRLLRQQPLQLYPVEPLPVEGPADQDRSIPGTIARLDTGQWFLVQGDGERGAARVQLALKQDESQELLFANRAGMKAFSLGYAEFDAALSRKTARELQRGGSFSLCLMRAAGITTVEQLRALAEPPPRSDSGGTAPTSATPDAAPPPERHARASATDALRDPLDGDPGLPPEQDFAAGDNPPEPEPLGLATGTWMGFHDCDPPMLARLAAHDRERGMYIFVNRQGLKLRQLSNADLLALAERNLVDIFEARSSFNDHVRRLKSDTPG</sequence>
<feature type="region of interest" description="Disordered" evidence="1">
    <location>
        <begin position="410"/>
        <end position="478"/>
    </location>
</feature>
<proteinExistence type="predicted"/>
<protein>
    <submittedName>
        <fullName evidence="2">DUF1631 family protein</fullName>
    </submittedName>
</protein>